<keyword evidence="1" id="KW-0697">Rotamase</keyword>
<protein>
    <submittedName>
        <fullName evidence="5">Foldase protein PrsA</fullName>
    </submittedName>
</protein>
<comment type="caution">
    <text evidence="5">The sequence shown here is derived from an EMBL/GenBank/DDBJ whole genome shotgun (WGS) entry which is preliminary data.</text>
</comment>
<dbReference type="InterPro" id="IPR046357">
    <property type="entry name" value="PPIase_dom_sf"/>
</dbReference>
<evidence type="ECO:0000256" key="1">
    <source>
        <dbReference type="PROSITE-ProRule" id="PRU00278"/>
    </source>
</evidence>
<dbReference type="SUPFAM" id="SSF109998">
    <property type="entry name" value="Triger factor/SurA peptide-binding domain-like"/>
    <property type="match status" value="1"/>
</dbReference>
<keyword evidence="6" id="KW-1185">Reference proteome</keyword>
<dbReference type="Proteomes" id="UP000253034">
    <property type="component" value="Unassembled WGS sequence"/>
</dbReference>
<keyword evidence="1" id="KW-0413">Isomerase</keyword>
<dbReference type="Pfam" id="PF13616">
    <property type="entry name" value="Rotamase_3"/>
    <property type="match status" value="1"/>
</dbReference>
<evidence type="ECO:0000259" key="4">
    <source>
        <dbReference type="PROSITE" id="PS50198"/>
    </source>
</evidence>
<evidence type="ECO:0000256" key="2">
    <source>
        <dbReference type="SAM" id="Coils"/>
    </source>
</evidence>
<organism evidence="5 6">
    <name type="scientific">Anaerobacterium chartisolvens</name>
    <dbReference type="NCBI Taxonomy" id="1297424"/>
    <lineage>
        <taxon>Bacteria</taxon>
        <taxon>Bacillati</taxon>
        <taxon>Bacillota</taxon>
        <taxon>Clostridia</taxon>
        <taxon>Eubacteriales</taxon>
        <taxon>Oscillospiraceae</taxon>
        <taxon>Anaerobacterium</taxon>
    </lineage>
</organism>
<dbReference type="SUPFAM" id="SSF54534">
    <property type="entry name" value="FKBP-like"/>
    <property type="match status" value="1"/>
</dbReference>
<feature type="domain" description="PpiC" evidence="4">
    <location>
        <begin position="188"/>
        <end position="293"/>
    </location>
</feature>
<sequence length="346" mass="39120">MNRKRLYIIIAVVLVVALAISGSIYYFNSNNYVVKVGDKKISKEEYQFFLSLAENQVKTTLGITTLGETEMKTKVGNQTIEELIRETALDKAVEYKIELVKAGEQKIALSSEELKNLNANLDQFIESFGSALEADKQLKEQYGVDEKSFKSIYKQFSLTQKFRSEESKKITFSDEEIKAEYDSDPGKYGEVTIKHVLIKTIDDAGAALPEDKIKEAEAKANGILSQVNSGQDIGLLAKEYSEDPGSKDTGGEYTFKKDGQMVPEFENWAFEHKEGDTGVVKTSYGYHVMKLEKLNIPSFDEVKDSVKNEMVSSKFNEDYAKQMETWKKEAQFIVTKNEKKLSDIKI</sequence>
<feature type="coiled-coil region" evidence="2">
    <location>
        <begin position="100"/>
        <end position="127"/>
    </location>
</feature>
<evidence type="ECO:0000313" key="5">
    <source>
        <dbReference type="EMBL" id="RCX18426.1"/>
    </source>
</evidence>
<dbReference type="PANTHER" id="PTHR47245">
    <property type="entry name" value="PEPTIDYLPROLYL ISOMERASE"/>
    <property type="match status" value="1"/>
</dbReference>
<accession>A0A369BCW4</accession>
<feature type="transmembrane region" description="Helical" evidence="3">
    <location>
        <begin position="7"/>
        <end position="27"/>
    </location>
</feature>
<keyword evidence="2" id="KW-0175">Coiled coil</keyword>
<dbReference type="GO" id="GO:0003755">
    <property type="term" value="F:peptidyl-prolyl cis-trans isomerase activity"/>
    <property type="evidence" value="ECO:0007669"/>
    <property type="project" value="UniProtKB-KW"/>
</dbReference>
<dbReference type="PROSITE" id="PS50198">
    <property type="entry name" value="PPIC_PPIASE_2"/>
    <property type="match status" value="1"/>
</dbReference>
<dbReference type="InterPro" id="IPR027304">
    <property type="entry name" value="Trigger_fact/SurA_dom_sf"/>
</dbReference>
<proteinExistence type="predicted"/>
<dbReference type="EMBL" id="QPJT01000005">
    <property type="protein sequence ID" value="RCX18426.1"/>
    <property type="molecule type" value="Genomic_DNA"/>
</dbReference>
<dbReference type="InterPro" id="IPR000297">
    <property type="entry name" value="PPIase_PpiC"/>
</dbReference>
<dbReference type="AlphaFoldDB" id="A0A369BCW4"/>
<dbReference type="OrthoDB" id="14196at2"/>
<dbReference type="PANTHER" id="PTHR47245:SF2">
    <property type="entry name" value="PEPTIDYL-PROLYL CIS-TRANS ISOMERASE HP_0175-RELATED"/>
    <property type="match status" value="1"/>
</dbReference>
<dbReference type="RefSeq" id="WP_114296968.1">
    <property type="nucleotide sequence ID" value="NZ_QPJT01000005.1"/>
</dbReference>
<dbReference type="Gene3D" id="3.10.50.40">
    <property type="match status" value="1"/>
</dbReference>
<evidence type="ECO:0000256" key="3">
    <source>
        <dbReference type="SAM" id="Phobius"/>
    </source>
</evidence>
<dbReference type="InterPro" id="IPR050245">
    <property type="entry name" value="PrsA_foldase"/>
</dbReference>
<evidence type="ECO:0000313" key="6">
    <source>
        <dbReference type="Proteomes" id="UP000253034"/>
    </source>
</evidence>
<gene>
    <name evidence="5" type="ORF">DFR58_105190</name>
</gene>
<keyword evidence="3" id="KW-0472">Membrane</keyword>
<reference evidence="5 6" key="1">
    <citation type="submission" date="2018-07" db="EMBL/GenBank/DDBJ databases">
        <title>Genomic Encyclopedia of Type Strains, Phase IV (KMG-IV): sequencing the most valuable type-strain genomes for metagenomic binning, comparative biology and taxonomic classification.</title>
        <authorList>
            <person name="Goeker M."/>
        </authorList>
    </citation>
    <scope>NUCLEOTIDE SEQUENCE [LARGE SCALE GENOMIC DNA]</scope>
    <source>
        <strain evidence="5 6">DSM 27016</strain>
    </source>
</reference>
<keyword evidence="3" id="KW-1133">Transmembrane helix</keyword>
<keyword evidence="3" id="KW-0812">Transmembrane</keyword>
<name>A0A369BCW4_9FIRM</name>
<dbReference type="Pfam" id="PF13624">
    <property type="entry name" value="SurA_N_3"/>
    <property type="match status" value="1"/>
</dbReference>